<gene>
    <name evidence="3" type="ORF">JN03_0115</name>
</gene>
<evidence type="ECO:0000313" key="3">
    <source>
        <dbReference type="EMBL" id="TDU98102.1"/>
    </source>
</evidence>
<evidence type="ECO:0000256" key="1">
    <source>
        <dbReference type="SAM" id="SignalP"/>
    </source>
</evidence>
<reference evidence="3 4" key="1">
    <citation type="submission" date="2019-03" db="EMBL/GenBank/DDBJ databases">
        <title>Genomic Encyclopedia of Archaeal and Bacterial Type Strains, Phase II (KMG-II): from individual species to whole genera.</title>
        <authorList>
            <person name="Goeker M."/>
        </authorList>
    </citation>
    <scope>NUCLEOTIDE SEQUENCE [LARGE SCALE GENOMIC DNA]</scope>
    <source>
        <strain evidence="3 4">ATCC 25591</strain>
    </source>
</reference>
<dbReference type="AlphaFoldDB" id="A0A4R7TYU5"/>
<dbReference type="Proteomes" id="UP000294882">
    <property type="component" value="Unassembled WGS sequence"/>
</dbReference>
<proteinExistence type="predicted"/>
<comment type="caution">
    <text evidence="3">The sequence shown here is derived from an EMBL/GenBank/DDBJ whole genome shotgun (WGS) entry which is preliminary data.</text>
</comment>
<feature type="domain" description="Lipoprotein-associated type-17" evidence="2">
    <location>
        <begin position="113"/>
        <end position="179"/>
    </location>
</feature>
<keyword evidence="3" id="KW-0449">Lipoprotein</keyword>
<evidence type="ECO:0000259" key="2">
    <source>
        <dbReference type="Pfam" id="PF04200"/>
    </source>
</evidence>
<dbReference type="EMBL" id="SOCH01000002">
    <property type="protein sequence ID" value="TDU98102.1"/>
    <property type="molecule type" value="Genomic_DNA"/>
</dbReference>
<dbReference type="InterPro" id="IPR036691">
    <property type="entry name" value="Endo/exonu/phosph_ase_sf"/>
</dbReference>
<evidence type="ECO:0000313" key="4">
    <source>
        <dbReference type="Proteomes" id="UP000294882"/>
    </source>
</evidence>
<keyword evidence="1" id="KW-0732">Signal</keyword>
<dbReference type="NCBIfam" id="NF045851">
    <property type="entry name" value="mem_nucl_MnuA"/>
    <property type="match status" value="1"/>
</dbReference>
<dbReference type="RefSeq" id="WP_134076455.1">
    <property type="nucleotide sequence ID" value="NZ_SOCH01000002.1"/>
</dbReference>
<dbReference type="SUPFAM" id="SSF56219">
    <property type="entry name" value="DNase I-like"/>
    <property type="match status" value="1"/>
</dbReference>
<sequence>MRKSTLLVPLSFTFAAPLFLVATQCKNPWEKFKGVTVLLKDPSKPITTITLDDFEFKFNNPSQSANYEIKFKELIRDVNKNKITIKYRVLHKVSNEISEQKEVSFQLTSPISEINKIALNIKFELTSEAQKKKPSEIEKSDLIVFDLDEDLYEVDIKELKPNDVEGTLKILYNVKSIDEGETSDVIEYQFSLKDDINFEAKKVSFTLTNGKILNQTLPSEVQKSDLQASGYNTSAFNLEIKTLNPNNNGGVLTIKFVLSNVKTGEKSQPINFEIRGFKKASTGGGGSGSTSATSLKLAHWNVCNFGEKALPNGEKPKAKAHAIASIIHNQQYDIVGLTELDSIEVSPIIVELLNELENKKGTGNSWSYVTGDYHDSMGQSITQIPHGDRAADYIYKNNKVAPVETNGKLGHFYDGTGFVNHFNSDLNEYARTPFCVKWELLNQSLSNKDFVFAISHFDGPGRAKKKNKLTGKYEYIEPSANIGHSVGAREANEAWNIPNVFKWMETKFNDNDVVFEGDTNIPAGAASQAFGSLTTEKMLLDEGSENYSSLQTTEGGYSNPYDKIILKSNLEYSTPGVYKLWDFVNQDIFGWQSGITSYKKWKDYCNHYYSGSVTESFGAVYNYISDHCPIHFTLNFK</sequence>
<accession>A0A4R7TYU5</accession>
<feature type="signal peptide" evidence="1">
    <location>
        <begin position="1"/>
        <end position="22"/>
    </location>
</feature>
<protein>
    <submittedName>
        <fullName evidence="3">Lipoprotein-associated protein</fullName>
    </submittedName>
</protein>
<dbReference type="Pfam" id="PF04200">
    <property type="entry name" value="Lipoprotein_17"/>
    <property type="match status" value="2"/>
</dbReference>
<dbReference type="InterPro" id="IPR007326">
    <property type="entry name" value="Lipoprotein-assoc_dom"/>
</dbReference>
<name>A0A4R7TYU5_9BACT</name>
<feature type="chain" id="PRO_5020746625" evidence="1">
    <location>
        <begin position="23"/>
        <end position="637"/>
    </location>
</feature>
<organism evidence="3 4">
    <name type="scientific">Metamycoplasma hyosynoviae</name>
    <dbReference type="NCBI Taxonomy" id="29559"/>
    <lineage>
        <taxon>Bacteria</taxon>
        <taxon>Bacillati</taxon>
        <taxon>Mycoplasmatota</taxon>
        <taxon>Mycoplasmoidales</taxon>
        <taxon>Metamycoplasmataceae</taxon>
        <taxon>Metamycoplasma</taxon>
    </lineage>
</organism>
<dbReference type="Gene3D" id="3.60.10.10">
    <property type="entry name" value="Endonuclease/exonuclease/phosphatase"/>
    <property type="match status" value="1"/>
</dbReference>
<feature type="domain" description="Lipoprotein-associated type-17" evidence="2">
    <location>
        <begin position="201"/>
        <end position="279"/>
    </location>
</feature>